<dbReference type="Proteomes" id="UP001348369">
    <property type="component" value="Chromosome"/>
</dbReference>
<evidence type="ECO:0000313" key="1">
    <source>
        <dbReference type="EMBL" id="WSB95643.1"/>
    </source>
</evidence>
<dbReference type="EMBL" id="CP109109">
    <property type="protein sequence ID" value="WSB95643.1"/>
    <property type="molecule type" value="Genomic_DNA"/>
</dbReference>
<name>A0ACD4ZCF5_9ACTN</name>
<protein>
    <submittedName>
        <fullName evidence="1">Condensation domain-containing protein</fullName>
    </submittedName>
</protein>
<sequence>MARLALVRIGAQEGLVLTMHHIAVDGWGMMVLFDDLSTAYASLVRGEKPLFTADAASFHGYAEKLRSEETGPMATKPRPLAYGTERVVVTTVAHDREPGWPTAVGDPGTTARYRFSAQADLGRAALAQEVGATPFSMMLAAWQIVLARGGVRESTIEVRSMNRSTRSE</sequence>
<accession>A0ACD4ZCF5</accession>
<reference evidence="1" key="1">
    <citation type="submission" date="2022-10" db="EMBL/GenBank/DDBJ databases">
        <title>The complete genomes of actinobacterial strains from the NBC collection.</title>
        <authorList>
            <person name="Joergensen T.S."/>
            <person name="Alvarez Arevalo M."/>
            <person name="Sterndorff E.B."/>
            <person name="Faurdal D."/>
            <person name="Vuksanovic O."/>
            <person name="Mourched A.-S."/>
            <person name="Charusanti P."/>
            <person name="Shaw S."/>
            <person name="Blin K."/>
            <person name="Weber T."/>
        </authorList>
    </citation>
    <scope>NUCLEOTIDE SEQUENCE</scope>
    <source>
        <strain evidence="1">NBC 01771</strain>
    </source>
</reference>
<proteinExistence type="predicted"/>
<evidence type="ECO:0000313" key="2">
    <source>
        <dbReference type="Proteomes" id="UP001348369"/>
    </source>
</evidence>
<organism evidence="1 2">
    <name type="scientific">Streptomyces scopuliridis</name>
    <dbReference type="NCBI Taxonomy" id="452529"/>
    <lineage>
        <taxon>Bacteria</taxon>
        <taxon>Bacillati</taxon>
        <taxon>Actinomycetota</taxon>
        <taxon>Actinomycetes</taxon>
        <taxon>Kitasatosporales</taxon>
        <taxon>Streptomycetaceae</taxon>
        <taxon>Streptomyces</taxon>
    </lineage>
</organism>
<keyword evidence="2" id="KW-1185">Reference proteome</keyword>
<gene>
    <name evidence="1" type="ORF">OG835_00370</name>
</gene>